<proteinExistence type="predicted"/>
<organism evidence="3">
    <name type="scientific">Leptocylindrus danicus</name>
    <dbReference type="NCBI Taxonomy" id="163516"/>
    <lineage>
        <taxon>Eukaryota</taxon>
        <taxon>Sar</taxon>
        <taxon>Stramenopiles</taxon>
        <taxon>Ochrophyta</taxon>
        <taxon>Bacillariophyta</taxon>
        <taxon>Coscinodiscophyceae</taxon>
        <taxon>Chaetocerotophycidae</taxon>
        <taxon>Leptocylindrales</taxon>
        <taxon>Leptocylindraceae</taxon>
        <taxon>Leptocylindrus</taxon>
    </lineage>
</organism>
<feature type="chain" id="PRO_5031428770" evidence="2">
    <location>
        <begin position="26"/>
        <end position="165"/>
    </location>
</feature>
<evidence type="ECO:0000256" key="1">
    <source>
        <dbReference type="SAM" id="MobiDB-lite"/>
    </source>
</evidence>
<feature type="region of interest" description="Disordered" evidence="1">
    <location>
        <begin position="146"/>
        <end position="165"/>
    </location>
</feature>
<sequence length="165" mass="18506">MRLLLSLLPTLSSTLFLGAIDQGEAAFLVPPIHTVHHSFKKRAGIKTNLQMSNNNRYSGRRGKRLHVQDEWYKLALEARDCARSETSTADECEDYLNKMLGIEAGCIAGTVPPSSDVCSDPLWFAEIISDLRLRLGYDGPVEYDAKRSHESEGHVQRNLDDKLHP</sequence>
<protein>
    <submittedName>
        <fullName evidence="3">Uncharacterized protein</fullName>
    </submittedName>
</protein>
<keyword evidence="2" id="KW-0732">Signal</keyword>
<feature type="signal peptide" evidence="2">
    <location>
        <begin position="1"/>
        <end position="25"/>
    </location>
</feature>
<dbReference type="EMBL" id="HBGY01034031">
    <property type="protein sequence ID" value="CAD9615306.1"/>
    <property type="molecule type" value="Transcribed_RNA"/>
</dbReference>
<name>A0A7S2PRH0_9STRA</name>
<dbReference type="AlphaFoldDB" id="A0A7S2PRH0"/>
<evidence type="ECO:0000313" key="3">
    <source>
        <dbReference type="EMBL" id="CAD9615306.1"/>
    </source>
</evidence>
<accession>A0A7S2PRH0</accession>
<gene>
    <name evidence="3" type="ORF">LDAN0321_LOCUS21395</name>
</gene>
<evidence type="ECO:0000256" key="2">
    <source>
        <dbReference type="SAM" id="SignalP"/>
    </source>
</evidence>
<reference evidence="3" key="1">
    <citation type="submission" date="2021-01" db="EMBL/GenBank/DDBJ databases">
        <authorList>
            <person name="Corre E."/>
            <person name="Pelletier E."/>
            <person name="Niang G."/>
            <person name="Scheremetjew M."/>
            <person name="Finn R."/>
            <person name="Kale V."/>
            <person name="Holt S."/>
            <person name="Cochrane G."/>
            <person name="Meng A."/>
            <person name="Brown T."/>
            <person name="Cohen L."/>
        </authorList>
    </citation>
    <scope>NUCLEOTIDE SEQUENCE</scope>
    <source>
        <strain evidence="3">B650</strain>
    </source>
</reference>